<evidence type="ECO:0000313" key="2">
    <source>
        <dbReference type="Proteomes" id="UP000265520"/>
    </source>
</evidence>
<accession>A0A392USD6</accession>
<feature type="non-terminal residue" evidence="1">
    <location>
        <position position="26"/>
    </location>
</feature>
<evidence type="ECO:0000313" key="1">
    <source>
        <dbReference type="EMBL" id="MCI75514.1"/>
    </source>
</evidence>
<comment type="caution">
    <text evidence="1">The sequence shown here is derived from an EMBL/GenBank/DDBJ whole genome shotgun (WGS) entry which is preliminary data.</text>
</comment>
<dbReference type="AlphaFoldDB" id="A0A392USD6"/>
<proteinExistence type="predicted"/>
<keyword evidence="2" id="KW-1185">Reference proteome</keyword>
<dbReference type="EMBL" id="LXQA010884676">
    <property type="protein sequence ID" value="MCI75514.1"/>
    <property type="molecule type" value="Genomic_DNA"/>
</dbReference>
<dbReference type="Proteomes" id="UP000265520">
    <property type="component" value="Unassembled WGS sequence"/>
</dbReference>
<reference evidence="1 2" key="1">
    <citation type="journal article" date="2018" name="Front. Plant Sci.">
        <title>Red Clover (Trifolium pratense) and Zigzag Clover (T. medium) - A Picture of Genomic Similarities and Differences.</title>
        <authorList>
            <person name="Dluhosova J."/>
            <person name="Istvanek J."/>
            <person name="Nedelnik J."/>
            <person name="Repkova J."/>
        </authorList>
    </citation>
    <scope>NUCLEOTIDE SEQUENCE [LARGE SCALE GENOMIC DNA]</scope>
    <source>
        <strain evidence="2">cv. 10/8</strain>
        <tissue evidence="1">Leaf</tissue>
    </source>
</reference>
<name>A0A392USD6_9FABA</name>
<sequence length="26" mass="2906">MAHCAVLLRMFGIASANCASRRQGWR</sequence>
<protein>
    <submittedName>
        <fullName evidence="1">Uncharacterized protein</fullName>
    </submittedName>
</protein>
<organism evidence="1 2">
    <name type="scientific">Trifolium medium</name>
    <dbReference type="NCBI Taxonomy" id="97028"/>
    <lineage>
        <taxon>Eukaryota</taxon>
        <taxon>Viridiplantae</taxon>
        <taxon>Streptophyta</taxon>
        <taxon>Embryophyta</taxon>
        <taxon>Tracheophyta</taxon>
        <taxon>Spermatophyta</taxon>
        <taxon>Magnoliopsida</taxon>
        <taxon>eudicotyledons</taxon>
        <taxon>Gunneridae</taxon>
        <taxon>Pentapetalae</taxon>
        <taxon>rosids</taxon>
        <taxon>fabids</taxon>
        <taxon>Fabales</taxon>
        <taxon>Fabaceae</taxon>
        <taxon>Papilionoideae</taxon>
        <taxon>50 kb inversion clade</taxon>
        <taxon>NPAAA clade</taxon>
        <taxon>Hologalegina</taxon>
        <taxon>IRL clade</taxon>
        <taxon>Trifolieae</taxon>
        <taxon>Trifolium</taxon>
    </lineage>
</organism>